<evidence type="ECO:0000313" key="2">
    <source>
        <dbReference type="Proteomes" id="UP000604046"/>
    </source>
</evidence>
<comment type="caution">
    <text evidence="1">The sequence shown here is derived from an EMBL/GenBank/DDBJ whole genome shotgun (WGS) entry which is preliminary data.</text>
</comment>
<proteinExistence type="predicted"/>
<gene>
    <name evidence="1" type="ORF">SNAT2548_LOCUS11032</name>
</gene>
<organism evidence="1 2">
    <name type="scientific">Symbiodinium natans</name>
    <dbReference type="NCBI Taxonomy" id="878477"/>
    <lineage>
        <taxon>Eukaryota</taxon>
        <taxon>Sar</taxon>
        <taxon>Alveolata</taxon>
        <taxon>Dinophyceae</taxon>
        <taxon>Suessiales</taxon>
        <taxon>Symbiodiniaceae</taxon>
        <taxon>Symbiodinium</taxon>
    </lineage>
</organism>
<reference evidence="1" key="1">
    <citation type="submission" date="2021-02" db="EMBL/GenBank/DDBJ databases">
        <authorList>
            <person name="Dougan E. K."/>
            <person name="Rhodes N."/>
            <person name="Thang M."/>
            <person name="Chan C."/>
        </authorList>
    </citation>
    <scope>NUCLEOTIDE SEQUENCE</scope>
</reference>
<protein>
    <submittedName>
        <fullName evidence="1">Uncharacterized protein</fullName>
    </submittedName>
</protein>
<dbReference type="AlphaFoldDB" id="A0A812L8X7"/>
<dbReference type="Proteomes" id="UP000604046">
    <property type="component" value="Unassembled WGS sequence"/>
</dbReference>
<keyword evidence="2" id="KW-1185">Reference proteome</keyword>
<sequence length="196" mass="21134">MGSPTSLEPLHDVPRGLAIDSPPVVWASMRALPCHDGSLALSCAVSEERRFGQLSNCTSSMPRAAKLSITRLRQQPLCCSRVGLASSGYPREAALPAATFKIGPEVPCVWTRSECWTCWRLPSDGFKAIATAVDDLTCSLLSNLQNPHRIDRKARSNQGHPTVSNTPVYWSRHLVCIAGWPGKGDRAASAAERVGA</sequence>
<accession>A0A812L8X7</accession>
<evidence type="ECO:0000313" key="1">
    <source>
        <dbReference type="EMBL" id="CAE7241990.1"/>
    </source>
</evidence>
<dbReference type="EMBL" id="CAJNDS010000957">
    <property type="protein sequence ID" value="CAE7241990.1"/>
    <property type="molecule type" value="Genomic_DNA"/>
</dbReference>
<name>A0A812L8X7_9DINO</name>